<feature type="region of interest" description="Disordered" evidence="2">
    <location>
        <begin position="1"/>
        <end position="31"/>
    </location>
</feature>
<dbReference type="Gene3D" id="3.40.630.190">
    <property type="entry name" value="LCP protein"/>
    <property type="match status" value="1"/>
</dbReference>
<keyword evidence="3" id="KW-0812">Transmembrane</keyword>
<proteinExistence type="inferred from homology"/>
<evidence type="ECO:0000313" key="6">
    <source>
        <dbReference type="Proteomes" id="UP000549616"/>
    </source>
</evidence>
<gene>
    <name evidence="5" type="ORF">HNR02_000861</name>
</gene>
<feature type="transmembrane region" description="Helical" evidence="3">
    <location>
        <begin position="39"/>
        <end position="57"/>
    </location>
</feature>
<dbReference type="InterPro" id="IPR004474">
    <property type="entry name" value="LytR_CpsA_psr"/>
</dbReference>
<reference evidence="5 6" key="1">
    <citation type="submission" date="2020-07" db="EMBL/GenBank/DDBJ databases">
        <title>Sequencing the genomes of 1000 actinobacteria strains.</title>
        <authorList>
            <person name="Klenk H.-P."/>
        </authorList>
    </citation>
    <scope>NUCLEOTIDE SEQUENCE [LARGE SCALE GENOMIC DNA]</scope>
    <source>
        <strain evidence="5 6">DSM 104006</strain>
    </source>
</reference>
<keyword evidence="3" id="KW-0472">Membrane</keyword>
<keyword evidence="3" id="KW-1133">Transmembrane helix</keyword>
<organism evidence="5 6">
    <name type="scientific">Amycolatopsis endophytica</name>
    <dbReference type="NCBI Taxonomy" id="860233"/>
    <lineage>
        <taxon>Bacteria</taxon>
        <taxon>Bacillati</taxon>
        <taxon>Actinomycetota</taxon>
        <taxon>Actinomycetes</taxon>
        <taxon>Pseudonocardiales</taxon>
        <taxon>Pseudonocardiaceae</taxon>
        <taxon>Amycolatopsis</taxon>
    </lineage>
</organism>
<evidence type="ECO:0000256" key="3">
    <source>
        <dbReference type="SAM" id="Phobius"/>
    </source>
</evidence>
<feature type="domain" description="Cell envelope-related transcriptional attenuator" evidence="4">
    <location>
        <begin position="123"/>
        <end position="293"/>
    </location>
</feature>
<comment type="similarity">
    <text evidence="1">Belongs to the LytR/CpsA/Psr (LCP) family.</text>
</comment>
<name>A0A853AXU6_9PSEU</name>
<dbReference type="EMBL" id="JACCFK010000001">
    <property type="protein sequence ID" value="NYI87538.1"/>
    <property type="molecule type" value="Genomic_DNA"/>
</dbReference>
<evidence type="ECO:0000313" key="5">
    <source>
        <dbReference type="EMBL" id="NYI87538.1"/>
    </source>
</evidence>
<keyword evidence="6" id="KW-1185">Reference proteome</keyword>
<dbReference type="Proteomes" id="UP000549616">
    <property type="component" value="Unassembled WGS sequence"/>
</dbReference>
<dbReference type="PANTHER" id="PTHR33392:SF6">
    <property type="entry name" value="POLYISOPRENYL-TEICHOIC ACID--PEPTIDOGLYCAN TEICHOIC ACID TRANSFERASE TAGU"/>
    <property type="match status" value="1"/>
</dbReference>
<dbReference type="InterPro" id="IPR050922">
    <property type="entry name" value="LytR/CpsA/Psr_CW_biosynth"/>
</dbReference>
<evidence type="ECO:0000259" key="4">
    <source>
        <dbReference type="Pfam" id="PF03816"/>
    </source>
</evidence>
<accession>A0A853AXU6</accession>
<dbReference type="RefSeq" id="WP_179771923.1">
    <property type="nucleotide sequence ID" value="NZ_JACCFK010000001.1"/>
</dbReference>
<evidence type="ECO:0000256" key="1">
    <source>
        <dbReference type="ARBA" id="ARBA00006068"/>
    </source>
</evidence>
<evidence type="ECO:0000256" key="2">
    <source>
        <dbReference type="SAM" id="MobiDB-lite"/>
    </source>
</evidence>
<protein>
    <submittedName>
        <fullName evidence="5">LCP family protein required for cell wall assembly</fullName>
    </submittedName>
</protein>
<dbReference type="Pfam" id="PF03816">
    <property type="entry name" value="LytR_cpsA_psr"/>
    <property type="match status" value="1"/>
</dbReference>
<dbReference type="AlphaFoldDB" id="A0A853AXU6"/>
<dbReference type="PANTHER" id="PTHR33392">
    <property type="entry name" value="POLYISOPRENYL-TEICHOIC ACID--PEPTIDOGLYCAN TEICHOIC ACID TRANSFERASE TAGU"/>
    <property type="match status" value="1"/>
</dbReference>
<comment type="caution">
    <text evidence="5">The sequence shown here is derived from an EMBL/GenBank/DDBJ whole genome shotgun (WGS) entry which is preliminary data.</text>
</comment>
<dbReference type="NCBIfam" id="TIGR00350">
    <property type="entry name" value="lytR_cpsA_psr"/>
    <property type="match status" value="1"/>
</dbReference>
<sequence>MDDEDKPTPYPRPKPPADEPEVAAAPRRRRRPVRATGKALLALVSVAALVATGYAWATYHQVQGNVHTTDALDLPDDKPAPPADDGADDILLVGADARTDMQGNALPLTVLKTLRTEQTSGVNTDTIIVVRIPKNGAKPYALSIPRDTWIDVPRGGQGKINSVYGLAKQARVNELRRDGERDPAEIERDSDQAGRQSLVQAVQDFTQVRVDHYAEVNLLGFYLITEALGGVQVCLNHATEDKDSGADFAAGVQTVSGGEALSFVRQRKNLPHGDLDRIVRQQAFLSSALHKVLSAGVLTNPGTLGELTDALHRSLVLDANFDLLQFADRAKGLASGDVTFTTIPVITINGRSPDGQQSIVEVDPVAVRQFFAGLAGRAPSGGGASGGGASGGGASGGGAVSRAVPAGVTCVN</sequence>